<organism evidence="2 3">
    <name type="scientific">Marinactinospora thermotolerans DSM 45154</name>
    <dbReference type="NCBI Taxonomy" id="1122192"/>
    <lineage>
        <taxon>Bacteria</taxon>
        <taxon>Bacillati</taxon>
        <taxon>Actinomycetota</taxon>
        <taxon>Actinomycetes</taxon>
        <taxon>Streptosporangiales</taxon>
        <taxon>Nocardiopsidaceae</taxon>
        <taxon>Marinactinospora</taxon>
    </lineage>
</organism>
<dbReference type="AlphaFoldDB" id="A0A1T4R4R1"/>
<feature type="region of interest" description="Disordered" evidence="1">
    <location>
        <begin position="170"/>
        <end position="202"/>
    </location>
</feature>
<gene>
    <name evidence="2" type="ORF">SAMN02745673_02525</name>
</gene>
<name>A0A1T4R4R1_9ACTN</name>
<dbReference type="RefSeq" id="WP_078761838.1">
    <property type="nucleotide sequence ID" value="NZ_FUWS01000006.1"/>
</dbReference>
<keyword evidence="3" id="KW-1185">Reference proteome</keyword>
<dbReference type="Proteomes" id="UP000190637">
    <property type="component" value="Unassembled WGS sequence"/>
</dbReference>
<evidence type="ECO:0000313" key="2">
    <source>
        <dbReference type="EMBL" id="SKA10899.1"/>
    </source>
</evidence>
<accession>A0A1T4R4R1</accession>
<evidence type="ECO:0000256" key="1">
    <source>
        <dbReference type="SAM" id="MobiDB-lite"/>
    </source>
</evidence>
<dbReference type="OrthoDB" id="3502461at2"/>
<dbReference type="EMBL" id="FUWS01000006">
    <property type="protein sequence ID" value="SKA10899.1"/>
    <property type="molecule type" value="Genomic_DNA"/>
</dbReference>
<evidence type="ECO:0000313" key="3">
    <source>
        <dbReference type="Proteomes" id="UP000190637"/>
    </source>
</evidence>
<proteinExistence type="predicted"/>
<reference evidence="2 3" key="1">
    <citation type="submission" date="2017-02" db="EMBL/GenBank/DDBJ databases">
        <authorList>
            <person name="Peterson S.W."/>
        </authorList>
    </citation>
    <scope>NUCLEOTIDE SEQUENCE [LARGE SCALE GENOMIC DNA]</scope>
    <source>
        <strain evidence="2 3">DSM 45154</strain>
    </source>
</reference>
<sequence length="315" mass="33447">MPVDTRERRRLTAALLGGGTAPVPDEPDPGVVRGTLVDIGPHLISVATPQGEERFVLAEDSVLWRGRVADVTELSPGQDVIVRTHPDNRWVAQRVWSGLARVTGVIVAEEDGLLEVDTGHDRRNSVVAIPYRSSGRIQVRHPILKPGYLFDAVGLDKDGEFQAMIPVSSQPPYPVAETPRRPAVRRRPTTVSGTVGWYDPAEGRSGDPLATATGAAYPALDRSADCGPGCDQVTSCAPLPLLSIGTSFRLRNDCTGRSAALQVIACGSATARFCDRCATCGSEERGRIAQLTLTSFIALGGLPEAGCFNATLTVG</sequence>
<protein>
    <submittedName>
        <fullName evidence="2">Uncharacterized protein</fullName>
    </submittedName>
</protein>